<gene>
    <name evidence="2" type="ORF">BCR34DRAFT_473319</name>
</gene>
<name>A0A1Y2A8B3_9PLEO</name>
<dbReference type="Proteomes" id="UP000193144">
    <property type="component" value="Unassembled WGS sequence"/>
</dbReference>
<proteinExistence type="predicted"/>
<feature type="region of interest" description="Disordered" evidence="1">
    <location>
        <begin position="77"/>
        <end position="96"/>
    </location>
</feature>
<feature type="region of interest" description="Disordered" evidence="1">
    <location>
        <begin position="1"/>
        <end position="53"/>
    </location>
</feature>
<accession>A0A1Y2A8B3</accession>
<dbReference type="EMBL" id="MCFA01000006">
    <property type="protein sequence ID" value="ORY18540.1"/>
    <property type="molecule type" value="Genomic_DNA"/>
</dbReference>
<sequence>MSLSPNFHYGLPKSPRPNNMLFPINTSPSAPSSPRFDSGATSPASQASEKPQLFIDTRARRRESMIFVNATIPLSPVSSLTGTRGDRSNTHIPGSRKRSGIAKWFSCFGSEAREKRKRQYGDFERMEDVHWTEL</sequence>
<dbReference type="AlphaFoldDB" id="A0A1Y2A8B3"/>
<dbReference type="OrthoDB" id="3786746at2759"/>
<comment type="caution">
    <text evidence="2">The sequence shown here is derived from an EMBL/GenBank/DDBJ whole genome shotgun (WGS) entry which is preliminary data.</text>
</comment>
<evidence type="ECO:0000256" key="1">
    <source>
        <dbReference type="SAM" id="MobiDB-lite"/>
    </source>
</evidence>
<keyword evidence="3" id="KW-1185">Reference proteome</keyword>
<feature type="compositionally biased region" description="Polar residues" evidence="1">
    <location>
        <begin position="39"/>
        <end position="49"/>
    </location>
</feature>
<evidence type="ECO:0000313" key="2">
    <source>
        <dbReference type="EMBL" id="ORY18540.1"/>
    </source>
</evidence>
<protein>
    <submittedName>
        <fullName evidence="2">Uncharacterized protein</fullName>
    </submittedName>
</protein>
<evidence type="ECO:0000313" key="3">
    <source>
        <dbReference type="Proteomes" id="UP000193144"/>
    </source>
</evidence>
<organism evidence="2 3">
    <name type="scientific">Clohesyomyces aquaticus</name>
    <dbReference type="NCBI Taxonomy" id="1231657"/>
    <lineage>
        <taxon>Eukaryota</taxon>
        <taxon>Fungi</taxon>
        <taxon>Dikarya</taxon>
        <taxon>Ascomycota</taxon>
        <taxon>Pezizomycotina</taxon>
        <taxon>Dothideomycetes</taxon>
        <taxon>Pleosporomycetidae</taxon>
        <taxon>Pleosporales</taxon>
        <taxon>Lindgomycetaceae</taxon>
        <taxon>Clohesyomyces</taxon>
    </lineage>
</organism>
<reference evidence="2 3" key="1">
    <citation type="submission" date="2016-07" db="EMBL/GenBank/DDBJ databases">
        <title>Pervasive Adenine N6-methylation of Active Genes in Fungi.</title>
        <authorList>
            <consortium name="DOE Joint Genome Institute"/>
            <person name="Mondo S.J."/>
            <person name="Dannebaum R.O."/>
            <person name="Kuo R.C."/>
            <person name="Labutti K."/>
            <person name="Haridas S."/>
            <person name="Kuo A."/>
            <person name="Salamov A."/>
            <person name="Ahrendt S.R."/>
            <person name="Lipzen A."/>
            <person name="Sullivan W."/>
            <person name="Andreopoulos W.B."/>
            <person name="Clum A."/>
            <person name="Lindquist E."/>
            <person name="Daum C."/>
            <person name="Ramamoorthy G.K."/>
            <person name="Gryganskyi A."/>
            <person name="Culley D."/>
            <person name="Magnuson J.K."/>
            <person name="James T.Y."/>
            <person name="O'Malley M.A."/>
            <person name="Stajich J.E."/>
            <person name="Spatafora J.W."/>
            <person name="Visel A."/>
            <person name="Grigoriev I.V."/>
        </authorList>
    </citation>
    <scope>NUCLEOTIDE SEQUENCE [LARGE SCALE GENOMIC DNA]</scope>
    <source>
        <strain evidence="2 3">CBS 115471</strain>
    </source>
</reference>